<organism evidence="2 3">
    <name type="scientific">Escherichia coli</name>
    <dbReference type="NCBI Taxonomy" id="562"/>
    <lineage>
        <taxon>Bacteria</taxon>
        <taxon>Pseudomonadati</taxon>
        <taxon>Pseudomonadota</taxon>
        <taxon>Gammaproteobacteria</taxon>
        <taxon>Enterobacterales</taxon>
        <taxon>Enterobacteriaceae</taxon>
        <taxon>Escherichia</taxon>
    </lineage>
</organism>
<protein>
    <submittedName>
        <fullName evidence="2">Uncharacterized protein</fullName>
    </submittedName>
</protein>
<reference evidence="2 3" key="1">
    <citation type="submission" date="2019-03" db="EMBL/GenBank/DDBJ databases">
        <authorList>
            <consortium name="Pathogen Informatics"/>
        </authorList>
    </citation>
    <scope>NUCLEOTIDE SEQUENCE [LARGE SCALE GENOMIC DNA]</scope>
    <source>
        <strain evidence="2 3">NCTC10974</strain>
    </source>
</reference>
<gene>
    <name evidence="2" type="ORF">NCTC10974_01790</name>
</gene>
<evidence type="ECO:0000313" key="3">
    <source>
        <dbReference type="Proteomes" id="UP000358010"/>
    </source>
</evidence>
<dbReference type="AlphaFoldDB" id="A0A485JFG4"/>
<dbReference type="EMBL" id="CAADJZ010000001">
    <property type="protein sequence ID" value="VFT68303.1"/>
    <property type="molecule type" value="Genomic_DNA"/>
</dbReference>
<feature type="region of interest" description="Disordered" evidence="1">
    <location>
        <begin position="81"/>
        <end position="102"/>
    </location>
</feature>
<name>A0A485JFG4_ECOLX</name>
<evidence type="ECO:0000313" key="2">
    <source>
        <dbReference type="EMBL" id="VFT68303.1"/>
    </source>
</evidence>
<sequence length="119" mass="13376">MGWCDGTNNYNISFSVAVRPWGYRHENIDTWFSRYFYKNANSALTSAGGRTSNNTVSGQEATYSTFYGITSRAFTILSRNGRGNGNNNVQKLRTNGTHRAPISVNRSNRCTLQDAHVER</sequence>
<accession>A0A485JFG4</accession>
<evidence type="ECO:0000256" key="1">
    <source>
        <dbReference type="SAM" id="MobiDB-lite"/>
    </source>
</evidence>
<dbReference type="Proteomes" id="UP000358010">
    <property type="component" value="Unassembled WGS sequence"/>
</dbReference>
<proteinExistence type="predicted"/>